<dbReference type="Proteomes" id="UP001444071">
    <property type="component" value="Unassembled WGS sequence"/>
</dbReference>
<dbReference type="EC" id="2.4.1.1" evidence="2"/>
<dbReference type="InterPro" id="IPR000811">
    <property type="entry name" value="Glyco_trans_35"/>
</dbReference>
<evidence type="ECO:0000256" key="1">
    <source>
        <dbReference type="ARBA" id="ARBA00006047"/>
    </source>
</evidence>
<organism evidence="3 4">
    <name type="scientific">Xenotaenia resolanae</name>
    <dbReference type="NCBI Taxonomy" id="208358"/>
    <lineage>
        <taxon>Eukaryota</taxon>
        <taxon>Metazoa</taxon>
        <taxon>Chordata</taxon>
        <taxon>Craniata</taxon>
        <taxon>Vertebrata</taxon>
        <taxon>Euteleostomi</taxon>
        <taxon>Actinopterygii</taxon>
        <taxon>Neopterygii</taxon>
        <taxon>Teleostei</taxon>
        <taxon>Neoteleostei</taxon>
        <taxon>Acanthomorphata</taxon>
        <taxon>Ovalentaria</taxon>
        <taxon>Atherinomorphae</taxon>
        <taxon>Cyprinodontiformes</taxon>
        <taxon>Goodeidae</taxon>
        <taxon>Xenotaenia</taxon>
    </lineage>
</organism>
<keyword evidence="2" id="KW-0328">Glycosyltransferase</keyword>
<keyword evidence="2" id="KW-0663">Pyridoxal phosphate</keyword>
<sequence>MMNYLILRLRMTGCMRFPLNENKEVTEDVLSCSCVCRQLFFSYFFSSDSESDFIGLLKMPPKYANCMICSDGVQAWDIVIRTCAYTNHTVLPEALERWPVNLFQNLLPRHLEIIYEINRRHLE</sequence>
<protein>
    <recommendedName>
        <fullName evidence="2">Alpha-1,4 glucan phosphorylase</fullName>
        <ecNumber evidence="2">2.4.1.1</ecNumber>
    </recommendedName>
</protein>
<reference evidence="3 4" key="1">
    <citation type="submission" date="2021-06" db="EMBL/GenBank/DDBJ databases">
        <authorList>
            <person name="Palmer J.M."/>
        </authorList>
    </citation>
    <scope>NUCLEOTIDE SEQUENCE [LARGE SCALE GENOMIC DNA]</scope>
    <source>
        <strain evidence="3 4">XR_2019</strain>
        <tissue evidence="3">Muscle</tissue>
    </source>
</reference>
<feature type="non-terminal residue" evidence="3">
    <location>
        <position position="123"/>
    </location>
</feature>
<dbReference type="Gene3D" id="3.40.50.2000">
    <property type="entry name" value="Glycogen Phosphorylase B"/>
    <property type="match status" value="1"/>
</dbReference>
<comment type="similarity">
    <text evidence="1 2">Belongs to the glycogen phosphorylase family.</text>
</comment>
<evidence type="ECO:0000256" key="2">
    <source>
        <dbReference type="RuleBase" id="RU000587"/>
    </source>
</evidence>
<proteinExistence type="inferred from homology"/>
<evidence type="ECO:0000313" key="4">
    <source>
        <dbReference type="Proteomes" id="UP001444071"/>
    </source>
</evidence>
<keyword evidence="2" id="KW-0808">Transferase</keyword>
<dbReference type="PANTHER" id="PTHR11468:SF32">
    <property type="entry name" value="GLYCOGEN PHOSPHORYLASE, MUSCLE FORM"/>
    <property type="match status" value="1"/>
</dbReference>
<dbReference type="Pfam" id="PF00343">
    <property type="entry name" value="Phosphorylase"/>
    <property type="match status" value="1"/>
</dbReference>
<dbReference type="PANTHER" id="PTHR11468">
    <property type="entry name" value="GLYCOGEN PHOSPHORYLASE"/>
    <property type="match status" value="1"/>
</dbReference>
<comment type="caution">
    <text evidence="3">The sequence shown here is derived from an EMBL/GenBank/DDBJ whole genome shotgun (WGS) entry which is preliminary data.</text>
</comment>
<gene>
    <name evidence="3" type="ORF">XENORESO_015849</name>
</gene>
<dbReference type="SUPFAM" id="SSF53756">
    <property type="entry name" value="UDP-Glycosyltransferase/glycogen phosphorylase"/>
    <property type="match status" value="1"/>
</dbReference>
<dbReference type="EMBL" id="JAHRIM010015174">
    <property type="protein sequence ID" value="MEQ2261791.1"/>
    <property type="molecule type" value="Genomic_DNA"/>
</dbReference>
<comment type="catalytic activity">
    <reaction evidence="2">
        <text>[(1-&gt;4)-alpha-D-glucosyl](n) + phosphate = [(1-&gt;4)-alpha-D-glucosyl](n-1) + alpha-D-glucose 1-phosphate</text>
        <dbReference type="Rhea" id="RHEA:41732"/>
        <dbReference type="Rhea" id="RHEA-COMP:9584"/>
        <dbReference type="Rhea" id="RHEA-COMP:9586"/>
        <dbReference type="ChEBI" id="CHEBI:15444"/>
        <dbReference type="ChEBI" id="CHEBI:43474"/>
        <dbReference type="ChEBI" id="CHEBI:58601"/>
        <dbReference type="EC" id="2.4.1.1"/>
    </reaction>
</comment>
<keyword evidence="2" id="KW-0119">Carbohydrate metabolism</keyword>
<accession>A0ABV0VX09</accession>
<keyword evidence="4" id="KW-1185">Reference proteome</keyword>
<comment type="function">
    <text evidence="2">Allosteric enzyme that catalyzes the rate-limiting step in glycogen catabolism, the phosphorolytic cleavage of glycogen to produce glucose-1-phosphate, and plays a central role in maintaining cellular and organismal glucose homeostasis.</text>
</comment>
<comment type="cofactor">
    <cofactor evidence="2">
        <name>pyridoxal 5'-phosphate</name>
        <dbReference type="ChEBI" id="CHEBI:597326"/>
    </cofactor>
</comment>
<evidence type="ECO:0000313" key="3">
    <source>
        <dbReference type="EMBL" id="MEQ2261791.1"/>
    </source>
</evidence>
<name>A0ABV0VX09_9TELE</name>